<dbReference type="Gene3D" id="1.20.1250.20">
    <property type="entry name" value="MFS general substrate transporter like domains"/>
    <property type="match status" value="1"/>
</dbReference>
<accession>A0ABT9D747</accession>
<evidence type="ECO:0000313" key="9">
    <source>
        <dbReference type="EMBL" id="MDO8106672.1"/>
    </source>
</evidence>
<dbReference type="EMBL" id="JAUQYP010000001">
    <property type="protein sequence ID" value="MDO8106672.1"/>
    <property type="molecule type" value="Genomic_DNA"/>
</dbReference>
<evidence type="ECO:0000256" key="6">
    <source>
        <dbReference type="ARBA" id="ARBA00023136"/>
    </source>
</evidence>
<protein>
    <submittedName>
        <fullName evidence="9">MFS transporter</fullName>
    </submittedName>
</protein>
<feature type="transmembrane region" description="Helical" evidence="7">
    <location>
        <begin position="283"/>
        <end position="302"/>
    </location>
</feature>
<feature type="transmembrane region" description="Helical" evidence="7">
    <location>
        <begin position="149"/>
        <end position="170"/>
    </location>
</feature>
<comment type="subcellular location">
    <subcellularLocation>
        <location evidence="1">Cell membrane</location>
        <topology evidence="1">Multi-pass membrane protein</topology>
    </subcellularLocation>
</comment>
<evidence type="ECO:0000256" key="7">
    <source>
        <dbReference type="SAM" id="Phobius"/>
    </source>
</evidence>
<dbReference type="PANTHER" id="PTHR23514:SF3">
    <property type="entry name" value="BYPASS OF STOP CODON PROTEIN 6"/>
    <property type="match status" value="1"/>
</dbReference>
<comment type="similarity">
    <text evidence="2">Belongs to the major facilitator superfamily.</text>
</comment>
<feature type="transmembrane region" description="Helical" evidence="7">
    <location>
        <begin position="176"/>
        <end position="199"/>
    </location>
</feature>
<feature type="transmembrane region" description="Helical" evidence="7">
    <location>
        <begin position="343"/>
        <end position="364"/>
    </location>
</feature>
<dbReference type="PROSITE" id="PS50850">
    <property type="entry name" value="MFS"/>
    <property type="match status" value="1"/>
</dbReference>
<organism evidence="9 10">
    <name type="scientific">Actinotalea lenta</name>
    <dbReference type="NCBI Taxonomy" id="3064654"/>
    <lineage>
        <taxon>Bacteria</taxon>
        <taxon>Bacillati</taxon>
        <taxon>Actinomycetota</taxon>
        <taxon>Actinomycetes</taxon>
        <taxon>Micrococcales</taxon>
        <taxon>Cellulomonadaceae</taxon>
        <taxon>Actinotalea</taxon>
    </lineage>
</organism>
<feature type="domain" description="Major facilitator superfamily (MFS) profile" evidence="8">
    <location>
        <begin position="20"/>
        <end position="395"/>
    </location>
</feature>
<dbReference type="SUPFAM" id="SSF103473">
    <property type="entry name" value="MFS general substrate transporter"/>
    <property type="match status" value="1"/>
</dbReference>
<dbReference type="PANTHER" id="PTHR23514">
    <property type="entry name" value="BYPASS OF STOP CODON PROTEIN 6"/>
    <property type="match status" value="1"/>
</dbReference>
<dbReference type="Proteomes" id="UP001232536">
    <property type="component" value="Unassembled WGS sequence"/>
</dbReference>
<evidence type="ECO:0000256" key="1">
    <source>
        <dbReference type="ARBA" id="ARBA00004651"/>
    </source>
</evidence>
<sequence>MDDSAALPASASRRLVRDRLTVALDVTFVTWGWFIYVFSPTVPLLAAEQHISRGVAGLHGTAMAVGTVATGLVSERVAFALGRKRQLYLAMAVMSIGVTLLLVGPGLAATLSACALTAVGGNLMLAATQPALLGHHGPAGPAAVTEGNAYATTVGLLAPVVLGLTVGAGYGWRPAVAVTVVAAAVATVLLAGIPAAGPLGHPTHVEDGGTRVPLGRAFRLLWVATVAGIAIEFATTFWASDLVRVSTGAPESVATGAVAALLAGMTATRFATGTLVRHVQASTVLLAGYAVAVAGWLVLWLATVPWLAVAGLALAGLGYGVHYPLALSLLLQAAGSRPDLGQARALLGAGVAIGLSPFILGSAADVVGPHTAFLLVPALAALAATCVAVEARGRVGVPV</sequence>
<feature type="transmembrane region" description="Helical" evidence="7">
    <location>
        <begin position="86"/>
        <end position="103"/>
    </location>
</feature>
<keyword evidence="3" id="KW-0813">Transport</keyword>
<evidence type="ECO:0000256" key="5">
    <source>
        <dbReference type="ARBA" id="ARBA00022989"/>
    </source>
</evidence>
<keyword evidence="10" id="KW-1185">Reference proteome</keyword>
<dbReference type="InterPro" id="IPR020846">
    <property type="entry name" value="MFS_dom"/>
</dbReference>
<evidence type="ECO:0000259" key="8">
    <source>
        <dbReference type="PROSITE" id="PS50850"/>
    </source>
</evidence>
<evidence type="ECO:0000256" key="4">
    <source>
        <dbReference type="ARBA" id="ARBA00022692"/>
    </source>
</evidence>
<keyword evidence="4 7" id="KW-0812">Transmembrane</keyword>
<feature type="transmembrane region" description="Helical" evidence="7">
    <location>
        <begin position="220"/>
        <end position="240"/>
    </location>
</feature>
<keyword evidence="6 7" id="KW-0472">Membrane</keyword>
<evidence type="ECO:0000256" key="3">
    <source>
        <dbReference type="ARBA" id="ARBA00022448"/>
    </source>
</evidence>
<feature type="transmembrane region" description="Helical" evidence="7">
    <location>
        <begin position="20"/>
        <end position="39"/>
    </location>
</feature>
<name>A0ABT9D747_9CELL</name>
<feature type="transmembrane region" description="Helical" evidence="7">
    <location>
        <begin position="308"/>
        <end position="331"/>
    </location>
</feature>
<reference evidence="9 10" key="1">
    <citation type="submission" date="2023-07" db="EMBL/GenBank/DDBJ databases">
        <title>Description of novel actinomycetes strains, isolated from tidal flat sediment.</title>
        <authorList>
            <person name="Lu C."/>
        </authorList>
    </citation>
    <scope>NUCLEOTIDE SEQUENCE [LARGE SCALE GENOMIC DNA]</scope>
    <source>
        <strain evidence="9 10">SYSU T00b441</strain>
    </source>
</reference>
<evidence type="ECO:0000256" key="2">
    <source>
        <dbReference type="ARBA" id="ARBA00008335"/>
    </source>
</evidence>
<keyword evidence="5 7" id="KW-1133">Transmembrane helix</keyword>
<dbReference type="InterPro" id="IPR051788">
    <property type="entry name" value="MFS_Transporter"/>
</dbReference>
<dbReference type="InterPro" id="IPR036259">
    <property type="entry name" value="MFS_trans_sf"/>
</dbReference>
<dbReference type="InterPro" id="IPR011701">
    <property type="entry name" value="MFS"/>
</dbReference>
<dbReference type="RefSeq" id="WP_304600316.1">
    <property type="nucleotide sequence ID" value="NZ_JAUQYO010000001.1"/>
</dbReference>
<comment type="caution">
    <text evidence="9">The sequence shown here is derived from an EMBL/GenBank/DDBJ whole genome shotgun (WGS) entry which is preliminary data.</text>
</comment>
<gene>
    <name evidence="9" type="ORF">Q6348_05610</name>
</gene>
<feature type="transmembrane region" description="Helical" evidence="7">
    <location>
        <begin position="51"/>
        <end position="74"/>
    </location>
</feature>
<proteinExistence type="inferred from homology"/>
<feature type="transmembrane region" description="Helical" evidence="7">
    <location>
        <begin position="370"/>
        <end position="389"/>
    </location>
</feature>
<evidence type="ECO:0000313" key="10">
    <source>
        <dbReference type="Proteomes" id="UP001232536"/>
    </source>
</evidence>
<dbReference type="Pfam" id="PF07690">
    <property type="entry name" value="MFS_1"/>
    <property type="match status" value="1"/>
</dbReference>